<comment type="caution">
    <text evidence="1">The sequence shown here is derived from an EMBL/GenBank/DDBJ whole genome shotgun (WGS) entry which is preliminary data.</text>
</comment>
<dbReference type="EMBL" id="QDFR01000010">
    <property type="protein sequence ID" value="PVE50619.1"/>
    <property type="molecule type" value="Genomic_DNA"/>
</dbReference>
<proteinExistence type="predicted"/>
<dbReference type="Pfam" id="PF14486">
    <property type="entry name" value="DUF4432"/>
    <property type="match status" value="1"/>
</dbReference>
<dbReference type="InterPro" id="IPR014718">
    <property type="entry name" value="GH-type_carb-bd"/>
</dbReference>
<dbReference type="AlphaFoldDB" id="A0AA92H7L5"/>
<dbReference type="RefSeq" id="WP_116494664.1">
    <property type="nucleotide sequence ID" value="NZ_QDFR01000010.1"/>
</dbReference>
<name>A0AA92H7L5_RHIRH</name>
<accession>A0AA92H7L5</accession>
<dbReference type="InterPro" id="IPR027839">
    <property type="entry name" value="DUF4432"/>
</dbReference>
<reference evidence="1 2" key="1">
    <citation type="submission" date="2018-04" db="EMBL/GenBank/DDBJ databases">
        <authorList>
            <person name="Hagen T."/>
        </authorList>
    </citation>
    <scope>NUCLEOTIDE SEQUENCE [LARGE SCALE GENOMIC DNA]</scope>
    <source>
        <strain evidence="1 2">TPD7009</strain>
    </source>
</reference>
<sequence>MRITLSKCLFQALERTFLTSDNFQLSTFCFPTGVEALRVKTSRQELIILPFLGQQIWSASVDGRAIGMTSAVRYPKRNVSLLENLGGFFFHCGLTAIAAPGEGDGHPLHGELPNAELDEAWIDIGEDAKALSIGGSFEYARAFGAHYRFSPSIAFSAADPSFNINVEVENLRHAPMELCYLGHVNFRPIDGSKLIYTAPYTKDAVKVRSAIPAHLKPSAQYLQLLSELEAEPSRHHQISHTVAYDPEIVFRVNYLADEDGWAHGLQIHPNGIADWIAHRPEQLPHAFRWISRSSDQQTLAITEPATCGIDGYSKEKQHGRIPELAALGTWRATMRVGQLDADRVEAMQSRIDAICGR</sequence>
<dbReference type="Gene3D" id="2.70.98.10">
    <property type="match status" value="1"/>
</dbReference>
<protein>
    <submittedName>
        <fullName evidence="1">DUF4432 domain-containing protein</fullName>
    </submittedName>
</protein>
<dbReference type="Proteomes" id="UP000244335">
    <property type="component" value="Unassembled WGS sequence"/>
</dbReference>
<gene>
    <name evidence="1" type="ORF">DC430_20755</name>
</gene>
<evidence type="ECO:0000313" key="1">
    <source>
        <dbReference type="EMBL" id="PVE50619.1"/>
    </source>
</evidence>
<organism evidence="1 2">
    <name type="scientific">Rhizobium rhizogenes</name>
    <name type="common">Agrobacterium rhizogenes</name>
    <dbReference type="NCBI Taxonomy" id="359"/>
    <lineage>
        <taxon>Bacteria</taxon>
        <taxon>Pseudomonadati</taxon>
        <taxon>Pseudomonadota</taxon>
        <taxon>Alphaproteobacteria</taxon>
        <taxon>Hyphomicrobiales</taxon>
        <taxon>Rhizobiaceae</taxon>
        <taxon>Rhizobium/Agrobacterium group</taxon>
        <taxon>Rhizobium</taxon>
    </lineage>
</organism>
<dbReference type="GO" id="GO:0030246">
    <property type="term" value="F:carbohydrate binding"/>
    <property type="evidence" value="ECO:0007669"/>
    <property type="project" value="InterPro"/>
</dbReference>
<evidence type="ECO:0000313" key="2">
    <source>
        <dbReference type="Proteomes" id="UP000244335"/>
    </source>
</evidence>